<feature type="chain" id="PRO_5040503763" evidence="3">
    <location>
        <begin position="23"/>
        <end position="213"/>
    </location>
</feature>
<keyword evidence="3" id="KW-0732">Signal</keyword>
<keyword evidence="5" id="KW-1185">Reference proteome</keyword>
<feature type="region of interest" description="Disordered" evidence="1">
    <location>
        <begin position="24"/>
        <end position="62"/>
    </location>
</feature>
<evidence type="ECO:0000256" key="3">
    <source>
        <dbReference type="SAM" id="SignalP"/>
    </source>
</evidence>
<gene>
    <name evidence="4" type="ORF">PMIN01_12449</name>
</gene>
<feature type="region of interest" description="Disordered" evidence="1">
    <location>
        <begin position="131"/>
        <end position="213"/>
    </location>
</feature>
<keyword evidence="2" id="KW-1133">Transmembrane helix</keyword>
<feature type="compositionally biased region" description="Basic and acidic residues" evidence="1">
    <location>
        <begin position="165"/>
        <end position="180"/>
    </location>
</feature>
<dbReference type="EMBL" id="WJXW01000016">
    <property type="protein sequence ID" value="KAF9729585.1"/>
    <property type="molecule type" value="Genomic_DNA"/>
</dbReference>
<comment type="caution">
    <text evidence="4">The sequence shown here is derived from an EMBL/GenBank/DDBJ whole genome shotgun (WGS) entry which is preliminary data.</text>
</comment>
<keyword evidence="2" id="KW-0812">Transmembrane</keyword>
<proteinExistence type="predicted"/>
<accession>A0A9P6G6Z1</accession>
<name>A0A9P6G6Z1_9PLEO</name>
<keyword evidence="2" id="KW-0472">Membrane</keyword>
<dbReference type="OrthoDB" id="5425637at2759"/>
<evidence type="ECO:0000313" key="5">
    <source>
        <dbReference type="Proteomes" id="UP000756921"/>
    </source>
</evidence>
<evidence type="ECO:0000313" key="4">
    <source>
        <dbReference type="EMBL" id="KAF9729585.1"/>
    </source>
</evidence>
<feature type="transmembrane region" description="Helical" evidence="2">
    <location>
        <begin position="70"/>
        <end position="87"/>
    </location>
</feature>
<sequence>MTWPSAACWLLSVLVLAQKAVAQNPTPTQNTDTAAHTPNTGYNGGDDNPEDPSDAGAAGTQQGGFSLSKGGLAAIIVVISLVVILGGKNSSLHSPSNVNTHTYTVSSAVLFWLAKKRQWDVRQSLRRASRRLTGRSTVDRPATKRQNRRTGVRLASPPAGRRKQPGREKDLEKGLSEMPKRGTTTTKITSTFDVDTPTPKPQGWKGLTLSGKK</sequence>
<organism evidence="4 5">
    <name type="scientific">Paraphaeosphaeria minitans</name>
    <dbReference type="NCBI Taxonomy" id="565426"/>
    <lineage>
        <taxon>Eukaryota</taxon>
        <taxon>Fungi</taxon>
        <taxon>Dikarya</taxon>
        <taxon>Ascomycota</taxon>
        <taxon>Pezizomycotina</taxon>
        <taxon>Dothideomycetes</taxon>
        <taxon>Pleosporomycetidae</taxon>
        <taxon>Pleosporales</taxon>
        <taxon>Massarineae</taxon>
        <taxon>Didymosphaeriaceae</taxon>
        <taxon>Paraphaeosphaeria</taxon>
    </lineage>
</organism>
<reference evidence="4" key="1">
    <citation type="journal article" date="2020" name="Mol. Plant Microbe Interact.">
        <title>Genome Sequence of the Biocontrol Agent Coniothyrium minitans strain Conio (IMI 134523).</title>
        <authorList>
            <person name="Patel D."/>
            <person name="Shittu T.A."/>
            <person name="Baroncelli R."/>
            <person name="Muthumeenakshi S."/>
            <person name="Osborne T.H."/>
            <person name="Janganan T.K."/>
            <person name="Sreenivasaprasad S."/>
        </authorList>
    </citation>
    <scope>NUCLEOTIDE SEQUENCE</scope>
    <source>
        <strain evidence="4">Conio</strain>
    </source>
</reference>
<feature type="compositionally biased region" description="Low complexity" evidence="1">
    <location>
        <begin position="183"/>
        <end position="196"/>
    </location>
</feature>
<protein>
    <submittedName>
        <fullName evidence="4">Uncharacterized protein</fullName>
    </submittedName>
</protein>
<dbReference type="AlphaFoldDB" id="A0A9P6G6Z1"/>
<evidence type="ECO:0000256" key="1">
    <source>
        <dbReference type="SAM" id="MobiDB-lite"/>
    </source>
</evidence>
<dbReference type="Proteomes" id="UP000756921">
    <property type="component" value="Unassembled WGS sequence"/>
</dbReference>
<feature type="compositionally biased region" description="Polar residues" evidence="1">
    <location>
        <begin position="24"/>
        <end position="41"/>
    </location>
</feature>
<evidence type="ECO:0000256" key="2">
    <source>
        <dbReference type="SAM" id="Phobius"/>
    </source>
</evidence>
<feature type="signal peptide" evidence="3">
    <location>
        <begin position="1"/>
        <end position="22"/>
    </location>
</feature>